<dbReference type="Gene3D" id="3.40.1190.20">
    <property type="match status" value="1"/>
</dbReference>
<reference evidence="6 7" key="1">
    <citation type="journal article" date="2014" name="PLoS Genet.">
        <title>Phylogenetically driven sequencing of extremely halophilic archaea reveals strategies for static and dynamic osmo-response.</title>
        <authorList>
            <person name="Becker E.A."/>
            <person name="Seitzer P.M."/>
            <person name="Tritt A."/>
            <person name="Larsen D."/>
            <person name="Krusor M."/>
            <person name="Yao A.I."/>
            <person name="Wu D."/>
            <person name="Madern D."/>
            <person name="Eisen J.A."/>
            <person name="Darling A.E."/>
            <person name="Facciotti M.T."/>
        </authorList>
    </citation>
    <scope>NUCLEOTIDE SEQUENCE [LARGE SCALE GENOMIC DNA]</scope>
    <source>
        <strain evidence="6 7">ATCC 35960</strain>
    </source>
</reference>
<keyword evidence="2" id="KW-0808">Transferase</keyword>
<dbReference type="RefSeq" id="WP_004969535.1">
    <property type="nucleotide sequence ID" value="NZ_AOLP01000011.1"/>
</dbReference>
<sequence length="319" mass="33021">MSRVICAGHVNWDVTLRVDALPEPDGEATVESRVGAGGGSAANVASGLVGLDVPAALLGSVGDDEHGHAAVAELASKGVDCRHVVSVDRGPTTVKYIVVDAAGEVFVLGSPGVNEAFEATDLPTDPLASADHLHLTSQSPETAATLAKRAHEVETTVSFDPGRRVGDRGYADALREVDYVFLNDREAATALGEAAVERGRSADADTKPGPEPESEPEPEPTSDVAEALARTTLVLKHGPRGAEVRDGDERHVHPGYPIDAVDTTGAGDAFASGFIAARLDGATYERALAVANACGALTAAEPGARTRLSWRRLDDLVEG</sequence>
<dbReference type="InterPro" id="IPR011611">
    <property type="entry name" value="PfkB_dom"/>
</dbReference>
<protein>
    <submittedName>
        <fullName evidence="6">Sugar kinase</fullName>
    </submittedName>
</protein>
<organism evidence="6 7">
    <name type="scientific">Haloferax denitrificans ATCC 35960</name>
    <dbReference type="NCBI Taxonomy" id="662478"/>
    <lineage>
        <taxon>Archaea</taxon>
        <taxon>Methanobacteriati</taxon>
        <taxon>Methanobacteriota</taxon>
        <taxon>Stenosarchaea group</taxon>
        <taxon>Halobacteria</taxon>
        <taxon>Halobacteriales</taxon>
        <taxon>Haloferacaceae</taxon>
        <taxon>Haloferax</taxon>
    </lineage>
</organism>
<comment type="caution">
    <text evidence="6">The sequence shown here is derived from an EMBL/GenBank/DDBJ whole genome shotgun (WGS) entry which is preliminary data.</text>
</comment>
<evidence type="ECO:0000256" key="2">
    <source>
        <dbReference type="ARBA" id="ARBA00022679"/>
    </source>
</evidence>
<dbReference type="GO" id="GO:0016301">
    <property type="term" value="F:kinase activity"/>
    <property type="evidence" value="ECO:0007669"/>
    <property type="project" value="UniProtKB-KW"/>
</dbReference>
<dbReference type="PANTHER" id="PTHR10584">
    <property type="entry name" value="SUGAR KINASE"/>
    <property type="match status" value="1"/>
</dbReference>
<feature type="compositionally biased region" description="Basic and acidic residues" evidence="4">
    <location>
        <begin position="195"/>
        <end position="210"/>
    </location>
</feature>
<comment type="similarity">
    <text evidence="1">Belongs to the carbohydrate kinase PfkB family.</text>
</comment>
<evidence type="ECO:0000256" key="4">
    <source>
        <dbReference type="SAM" id="MobiDB-lite"/>
    </source>
</evidence>
<evidence type="ECO:0000256" key="1">
    <source>
        <dbReference type="ARBA" id="ARBA00010688"/>
    </source>
</evidence>
<dbReference type="InterPro" id="IPR002173">
    <property type="entry name" value="Carboh/pur_kinase_PfkB_CS"/>
</dbReference>
<dbReference type="PANTHER" id="PTHR10584:SF166">
    <property type="entry name" value="RIBOKINASE"/>
    <property type="match status" value="1"/>
</dbReference>
<evidence type="ECO:0000313" key="6">
    <source>
        <dbReference type="EMBL" id="EMA04960.1"/>
    </source>
</evidence>
<keyword evidence="3 6" id="KW-0418">Kinase</keyword>
<evidence type="ECO:0000256" key="3">
    <source>
        <dbReference type="ARBA" id="ARBA00022777"/>
    </source>
</evidence>
<dbReference type="PROSITE" id="PS00584">
    <property type="entry name" value="PFKB_KINASES_2"/>
    <property type="match status" value="1"/>
</dbReference>
<dbReference type="PATRIC" id="fig|662478.6.peg.2269"/>
<dbReference type="EMBL" id="AOLP01000011">
    <property type="protein sequence ID" value="EMA04960.1"/>
    <property type="molecule type" value="Genomic_DNA"/>
</dbReference>
<keyword evidence="7" id="KW-1185">Reference proteome</keyword>
<dbReference type="Proteomes" id="UP000011553">
    <property type="component" value="Unassembled WGS sequence"/>
</dbReference>
<proteinExistence type="inferred from homology"/>
<gene>
    <name evidence="6" type="ORF">C438_11643</name>
</gene>
<feature type="region of interest" description="Disordered" evidence="4">
    <location>
        <begin position="193"/>
        <end position="223"/>
    </location>
</feature>
<dbReference type="SUPFAM" id="SSF53613">
    <property type="entry name" value="Ribokinase-like"/>
    <property type="match status" value="1"/>
</dbReference>
<dbReference type="Pfam" id="PF00294">
    <property type="entry name" value="PfkB"/>
    <property type="match status" value="1"/>
</dbReference>
<dbReference type="InterPro" id="IPR029056">
    <property type="entry name" value="Ribokinase-like"/>
</dbReference>
<accession>M0JBB3</accession>
<dbReference type="AlphaFoldDB" id="M0JBB3"/>
<evidence type="ECO:0000313" key="7">
    <source>
        <dbReference type="Proteomes" id="UP000011553"/>
    </source>
</evidence>
<feature type="domain" description="Carbohydrate kinase PfkB" evidence="5">
    <location>
        <begin position="1"/>
        <end position="308"/>
    </location>
</feature>
<name>M0JBB3_9EURY</name>
<evidence type="ECO:0000259" key="5">
    <source>
        <dbReference type="Pfam" id="PF00294"/>
    </source>
</evidence>